<dbReference type="CDD" id="cd18809">
    <property type="entry name" value="SF1_C_RecD"/>
    <property type="match status" value="1"/>
</dbReference>
<dbReference type="EMBL" id="PDJC01000001">
    <property type="protein sequence ID" value="PFG17780.1"/>
    <property type="molecule type" value="Genomic_DNA"/>
</dbReference>
<feature type="compositionally biased region" description="Basic and acidic residues" evidence="1">
    <location>
        <begin position="1266"/>
        <end position="1281"/>
    </location>
</feature>
<proteinExistence type="predicted"/>
<feature type="region of interest" description="Disordered" evidence="1">
    <location>
        <begin position="1141"/>
        <end position="1160"/>
    </location>
</feature>
<accession>A0A2A9CVX0</accession>
<dbReference type="SUPFAM" id="SSF55464">
    <property type="entry name" value="Origin of replication-binding domain, RBD-like"/>
    <property type="match status" value="1"/>
</dbReference>
<evidence type="ECO:0000259" key="2">
    <source>
        <dbReference type="Pfam" id="PF08751"/>
    </source>
</evidence>
<gene>
    <name evidence="3" type="ORF">ATK74_2356</name>
</gene>
<protein>
    <submittedName>
        <fullName evidence="3">Conjugative relaxase-like TrwC/TraI family protein</fullName>
    </submittedName>
</protein>
<dbReference type="InterPro" id="IPR014862">
    <property type="entry name" value="TrwC"/>
</dbReference>
<dbReference type="OrthoDB" id="4524286at2"/>
<dbReference type="Gene3D" id="3.40.50.300">
    <property type="entry name" value="P-loop containing nucleotide triphosphate hydrolases"/>
    <property type="match status" value="2"/>
</dbReference>
<dbReference type="Pfam" id="PF08751">
    <property type="entry name" value="TrwC"/>
    <property type="match status" value="1"/>
</dbReference>
<feature type="region of interest" description="Disordered" evidence="1">
    <location>
        <begin position="1259"/>
        <end position="1281"/>
    </location>
</feature>
<dbReference type="Proteomes" id="UP000226079">
    <property type="component" value="Unassembled WGS sequence"/>
</dbReference>
<evidence type="ECO:0000313" key="4">
    <source>
        <dbReference type="Proteomes" id="UP000226079"/>
    </source>
</evidence>
<dbReference type="Gene3D" id="2.30.30.940">
    <property type="match status" value="1"/>
</dbReference>
<comment type="caution">
    <text evidence="3">The sequence shown here is derived from an EMBL/GenBank/DDBJ whole genome shotgun (WGS) entry which is preliminary data.</text>
</comment>
<evidence type="ECO:0000313" key="3">
    <source>
        <dbReference type="EMBL" id="PFG17780.1"/>
    </source>
</evidence>
<dbReference type="RefSeq" id="WP_143483652.1">
    <property type="nucleotide sequence ID" value="NZ_PDJC01000001.1"/>
</dbReference>
<name>A0A2A9CVX0_9ACTN</name>
<dbReference type="NCBIfam" id="NF041492">
    <property type="entry name" value="MobF"/>
    <property type="match status" value="1"/>
</dbReference>
<dbReference type="InterPro" id="IPR027417">
    <property type="entry name" value="P-loop_NTPase"/>
</dbReference>
<organism evidence="3 4">
    <name type="scientific">Propionicimonas paludicola</name>
    <dbReference type="NCBI Taxonomy" id="185243"/>
    <lineage>
        <taxon>Bacteria</taxon>
        <taxon>Bacillati</taxon>
        <taxon>Actinomycetota</taxon>
        <taxon>Actinomycetes</taxon>
        <taxon>Propionibacteriales</taxon>
        <taxon>Nocardioidaceae</taxon>
        <taxon>Propionicimonas</taxon>
    </lineage>
</organism>
<dbReference type="SUPFAM" id="SSF52540">
    <property type="entry name" value="P-loop containing nucleoside triphosphate hydrolases"/>
    <property type="match status" value="2"/>
</dbReference>
<reference evidence="3 4" key="1">
    <citation type="submission" date="2017-10" db="EMBL/GenBank/DDBJ databases">
        <title>Sequencing the genomes of 1000 actinobacteria strains.</title>
        <authorList>
            <person name="Klenk H.-P."/>
        </authorList>
    </citation>
    <scope>NUCLEOTIDE SEQUENCE [LARGE SCALE GENOMIC DNA]</scope>
    <source>
        <strain evidence="3 4">DSM 15597</strain>
    </source>
</reference>
<dbReference type="Pfam" id="PF13604">
    <property type="entry name" value="AAA_30"/>
    <property type="match status" value="1"/>
</dbReference>
<keyword evidence="4" id="KW-1185">Reference proteome</keyword>
<sequence length="1281" mass="138558">MAIGLQKLSAGSGYEYLTRQVAALDVTGRGHVSLADYYAVKGEAPGIWWGSGLDAVGLTAGGEVTAEQMKLLFGAGLNPTTGEKLGRAYSVFAGEPTPFETELGSRLTAWQHTHGLEPAAPIPQQVRSQLRTELGREWFLAERGTLPEGPRELHAFIAKAISHPRVPVAGFDLTLSPPKSVSALWAVADPELASRLRAVHDQAVTDALTYLEGRALFTRQGTEGVRRLPVRGMIAARFVHRDSRAGDPDLHTHVAISNKVQTLPGDWLAIDASILYAAKVTISEAYTTSLTAGLRDLGLAMEPTGRDGQRPVWEIAGLEPGLLARWSSRRRRITAYTGELVTRFEAEHERLPTAAEKLDLAQQATLATRQAKHEPRSEAEQRATWQAQAEHTLGLGGLHRMLTAVLTSALPAPAPVVDDGWLARTAQRIVTIVESERSSWTIWNVRSEAFRQVRAAAISYAQAERVVDQLTSRVLAPTVSVPIATTRTLPVEPDLLLRPDGTPVYAEPDGTRYTSHRVLWAERRLVDTAARTGGRTADHNSVTLALLQSMANREPLNSTQQTLVREMATSGRRLQLAIAPAGTGKTTAMRGLATAWTNSGGNVVSLAPSAAAAEQLRGQLGQHTVADNLAKLVWAIGHHEPLADAIGPDTLVIIDEAGMADTLTLDHVISWCLDRGASIRLIGDDQQLGAIGAGGVLRDIATSHGALRLDEVLRFSDPAEADASLALRSGDVGAIGYYLEHGRVHAVDPDTATSDILAAWQADKDAGLDALMLAPTRELVAQLNAAARAARIAGHRAGRTTDLSDGNQASVGDIILTRRNNRTLNTGETAWVRNGDRWTVTAIHRDGSIDVQHLRNHNQLTLPADYVAESVELGYATTIHTAQGITADTCHGLLTGQESRQLAYTMLSRGRAANHAWLMVNPAEHHLAPVAQALVEPHTAVEILEAIIECDQAPASATTLLAQADDPSRLLRPAVTCYLDAITFAAEHHLPDETKQVIDWVGERYGLTEAAAWPALRGQLMLIAANDHKPVAVLSQAVALGGLDDAHDRAAVLCWRIDLTQASNGRTRGPLPWLPGIPTQLLDDPEWKTYLSARFTLTRKLGEEVHEAACSAEDTPRWAEQLPGLDPKLVADIQLWRAARQIPDHDLRPTGPTSSSPAERRIQRDLDHQLEHAQAGIREWAPRIAQAAPATAGDPRLSVLAARLARLSNRGHDATDLLQRAAVQGTLPDDHPADALNYRITGLIKTQREAESRVWETITPTAPRPYPEHPRSHSPDRGISI</sequence>
<feature type="domain" description="TrwC relaxase" evidence="2">
    <location>
        <begin position="10"/>
        <end position="391"/>
    </location>
</feature>
<evidence type="ECO:0000256" key="1">
    <source>
        <dbReference type="SAM" id="MobiDB-lite"/>
    </source>
</evidence>